<dbReference type="InterPro" id="IPR041067">
    <property type="entry name" value="VCPO_N"/>
</dbReference>
<feature type="domain" description="Vanadium chloroperoxidase N-terminal" evidence="3">
    <location>
        <begin position="42"/>
        <end position="194"/>
    </location>
</feature>
<dbReference type="EMBL" id="JELX01003031">
    <property type="protein sequence ID" value="KYF53490.1"/>
    <property type="molecule type" value="Genomic_DNA"/>
</dbReference>
<dbReference type="PANTHER" id="PTHR34599">
    <property type="entry name" value="PEROXIDASE-RELATED"/>
    <property type="match status" value="1"/>
</dbReference>
<evidence type="ECO:0000313" key="4">
    <source>
        <dbReference type="EMBL" id="KYF53490.1"/>
    </source>
</evidence>
<dbReference type="Proteomes" id="UP000075604">
    <property type="component" value="Unassembled WGS sequence"/>
</dbReference>
<keyword evidence="1" id="KW-0732">Signal</keyword>
<gene>
    <name evidence="4" type="ORF">BE04_10805</name>
</gene>
<comment type="caution">
    <text evidence="4">The sequence shown here is derived from an EMBL/GenBank/DDBJ whole genome shotgun (WGS) entry which is preliminary data.</text>
</comment>
<evidence type="ECO:0000259" key="3">
    <source>
        <dbReference type="Pfam" id="PF17897"/>
    </source>
</evidence>
<dbReference type="PROSITE" id="PS51257">
    <property type="entry name" value="PROKAR_LIPOPROTEIN"/>
    <property type="match status" value="1"/>
</dbReference>
<dbReference type="InterPro" id="IPR000326">
    <property type="entry name" value="PAP2/HPO"/>
</dbReference>
<dbReference type="PANTHER" id="PTHR34599:SF1">
    <property type="entry name" value="PHOSPHATIDIC ACID PHOSPHATASE TYPE 2_HALOPEROXIDASE DOMAIN-CONTAINING PROTEIN"/>
    <property type="match status" value="1"/>
</dbReference>
<organism evidence="4 5">
    <name type="scientific">Sorangium cellulosum</name>
    <name type="common">Polyangium cellulosum</name>
    <dbReference type="NCBI Taxonomy" id="56"/>
    <lineage>
        <taxon>Bacteria</taxon>
        <taxon>Pseudomonadati</taxon>
        <taxon>Myxococcota</taxon>
        <taxon>Polyangia</taxon>
        <taxon>Polyangiales</taxon>
        <taxon>Polyangiaceae</taxon>
        <taxon>Sorangium</taxon>
    </lineage>
</organism>
<keyword evidence="4" id="KW-0560">Oxidoreductase</keyword>
<dbReference type="InterPro" id="IPR052559">
    <property type="entry name" value="V-haloperoxidase"/>
</dbReference>
<dbReference type="SUPFAM" id="SSF48317">
    <property type="entry name" value="Acid phosphatase/Vanadium-dependent haloperoxidase"/>
    <property type="match status" value="1"/>
</dbReference>
<reference evidence="4 5" key="1">
    <citation type="submission" date="2014-02" db="EMBL/GenBank/DDBJ databases">
        <title>The small core and large imbalanced accessory genome model reveals a collaborative survival strategy of Sorangium cellulosum strains in nature.</title>
        <authorList>
            <person name="Han K."/>
            <person name="Peng R."/>
            <person name="Blom J."/>
            <person name="Li Y.-Z."/>
        </authorList>
    </citation>
    <scope>NUCLEOTIDE SEQUENCE [LARGE SCALE GENOMIC DNA]</scope>
    <source>
        <strain evidence="4 5">So0157-18</strain>
    </source>
</reference>
<dbReference type="InterPro" id="IPR016119">
    <property type="entry name" value="Br/Cl_peroxidase_C"/>
</dbReference>
<dbReference type="Gene3D" id="1.20.144.10">
    <property type="entry name" value="Phosphatidic acid phosphatase type 2/haloperoxidase"/>
    <property type="match status" value="1"/>
</dbReference>
<dbReference type="AlphaFoldDB" id="A0A150PCW5"/>
<feature type="chain" id="PRO_5007565449" evidence="1">
    <location>
        <begin position="28"/>
        <end position="468"/>
    </location>
</feature>
<dbReference type="Pfam" id="PF17897">
    <property type="entry name" value="VCPO_N"/>
    <property type="match status" value="1"/>
</dbReference>
<evidence type="ECO:0000256" key="1">
    <source>
        <dbReference type="SAM" id="SignalP"/>
    </source>
</evidence>
<dbReference type="InterPro" id="IPR036938">
    <property type="entry name" value="PAP2/HPO_sf"/>
</dbReference>
<dbReference type="Pfam" id="PF01569">
    <property type="entry name" value="PAP2"/>
    <property type="match status" value="1"/>
</dbReference>
<protein>
    <submittedName>
        <fullName evidence="4">Chloroperoxidase</fullName>
    </submittedName>
</protein>
<dbReference type="CDD" id="cd03398">
    <property type="entry name" value="PAP2_haloperoxidase"/>
    <property type="match status" value="1"/>
</dbReference>
<sequence length="468" mass="51158">MHRSPASWAPIAFAVTAACLLGGRASAHEPECPGDPPDRDAVLDWNAVALDAVARDYSDPSRRPPEQEGPTRASRALAIVHAAIYDAVNSIVPRYEPYIVYTRAPDASVDAAVATAAYRTLTALYPRQTAALDAALYAYLAEIPASDAKEDGIVLGNEVAEDILAARARDGADAPMPYTPRYAPGDHRVDPLHPDQGFLTPRWGEVTPFAIESGDQFRAPPPPSLRSLSYALSFYELFALGGDGESTPTLRTPEQTVIGIFWSYDEAPRIGVVPRLFGQIARVVAVQEHNSEIENARYFALVNFALADAAIATWDTKYHYNRWRPIIGIRLANIDGNPLTVQDEHWTPLASPGSNGGPLHETPAFPSYVSGHASLGAAMFQVLARYYGTHHVPFCVVSDEYNGRTTDARGDVRPRLRRCYSGFREATQEVAISRIYLGVHWRFDAMNGMRLGRNVGDAVFDGSLQPLD</sequence>
<proteinExistence type="predicted"/>
<accession>A0A150PCW5</accession>
<feature type="domain" description="Phosphatidic acid phosphatase type 2/haloperoxidase" evidence="2">
    <location>
        <begin position="302"/>
        <end position="453"/>
    </location>
</feature>
<name>A0A150PCW5_SORCE</name>
<dbReference type="GO" id="GO:0004601">
    <property type="term" value="F:peroxidase activity"/>
    <property type="evidence" value="ECO:0007669"/>
    <property type="project" value="UniProtKB-KW"/>
</dbReference>
<feature type="signal peptide" evidence="1">
    <location>
        <begin position="1"/>
        <end position="27"/>
    </location>
</feature>
<keyword evidence="4" id="KW-0575">Peroxidase</keyword>
<evidence type="ECO:0000259" key="2">
    <source>
        <dbReference type="Pfam" id="PF01569"/>
    </source>
</evidence>
<dbReference type="Gene3D" id="1.10.606.10">
    <property type="entry name" value="Vanadium-containing Chloroperoxidase, domain 2"/>
    <property type="match status" value="1"/>
</dbReference>
<evidence type="ECO:0000313" key="5">
    <source>
        <dbReference type="Proteomes" id="UP000075604"/>
    </source>
</evidence>